<evidence type="ECO:0008006" key="15">
    <source>
        <dbReference type="Google" id="ProtNLM"/>
    </source>
</evidence>
<dbReference type="InterPro" id="IPR018247">
    <property type="entry name" value="EF_Hand_1_Ca_BS"/>
</dbReference>
<evidence type="ECO:0000256" key="1">
    <source>
        <dbReference type="ARBA" id="ARBA00004167"/>
    </source>
</evidence>
<proteinExistence type="inferred from homology"/>
<dbReference type="AlphaFoldDB" id="A0AAD4IXJ4"/>
<evidence type="ECO:0000313" key="14">
    <source>
        <dbReference type="Proteomes" id="UP001190926"/>
    </source>
</evidence>
<evidence type="ECO:0000256" key="10">
    <source>
        <dbReference type="ARBA" id="ARBA00023136"/>
    </source>
</evidence>
<gene>
    <name evidence="13" type="ORF">C2S53_011302</name>
</gene>
<dbReference type="PRINTS" id="PR00463">
    <property type="entry name" value="EP450I"/>
</dbReference>
<dbReference type="PRINTS" id="PR00385">
    <property type="entry name" value="P450"/>
</dbReference>
<keyword evidence="8 11" id="KW-0408">Iron</keyword>
<feature type="binding site" description="axial binding residue" evidence="11">
    <location>
        <position position="456"/>
    </location>
    <ligand>
        <name>heme</name>
        <dbReference type="ChEBI" id="CHEBI:30413"/>
    </ligand>
    <ligandPart>
        <name>Fe</name>
        <dbReference type="ChEBI" id="CHEBI:18248"/>
    </ligandPart>
</feature>
<dbReference type="Gene3D" id="1.10.630.10">
    <property type="entry name" value="Cytochrome P450"/>
    <property type="match status" value="1"/>
</dbReference>
<sequence length="510" mass="58584">MIISISLSLITVLVLVLIRFIYKAIWLPFRVQRMLRSQGITGPSYKIVHGTTKESMILRLEAMKGPMELSHDIFPKIQPQFYQWMKLYGKNFVTWTGPQPHVVITEPEIAKEILTNREGIFLKIKSRGNVKKLLGDGLVLAEGAKWLKLRKLANHAFYAESLKEMIPAMIASVETMLHNWRQYEGKEIEVFQEFKVMTSEVISRTAFGSSYLEGKNIFDMLTALGFILFKNVDKIRPFEKIWKTRDDVESDRIEQSLRDSAMAILRKREETVITGKSQDYGTDFLGALLRVHHDSDKNNRISVDDVIDECKVFFLAGHETTSSLLSWTFVLLSIHKDWQENARKEVLELFGSHQNPTAEGLPRLKKVSMIINETLRLYSPVTSLVRRGTRRVRLGKYEFPANMEFHIPPLALHRDHEIWGDDAHLFKPERFAEGVAAATRNNPMAFLPFGYGPRTCVGLNFASNEIKIALSMILQRYEFSLSPNYVHFPMSVITTRPQCGVQIVLQPLRL</sequence>
<dbReference type="GO" id="GO:0004497">
    <property type="term" value="F:monooxygenase activity"/>
    <property type="evidence" value="ECO:0007669"/>
    <property type="project" value="UniProtKB-KW"/>
</dbReference>
<comment type="subcellular location">
    <subcellularLocation>
        <location evidence="1">Membrane</location>
        <topology evidence="1">Single-pass membrane protein</topology>
    </subcellularLocation>
</comment>
<comment type="caution">
    <text evidence="13">The sequence shown here is derived from an EMBL/GenBank/DDBJ whole genome shotgun (WGS) entry which is preliminary data.</text>
</comment>
<evidence type="ECO:0000256" key="3">
    <source>
        <dbReference type="ARBA" id="ARBA00022617"/>
    </source>
</evidence>
<keyword evidence="10" id="KW-0472">Membrane</keyword>
<evidence type="ECO:0000256" key="2">
    <source>
        <dbReference type="ARBA" id="ARBA00010617"/>
    </source>
</evidence>
<comment type="similarity">
    <text evidence="2 12">Belongs to the cytochrome P450 family.</text>
</comment>
<keyword evidence="14" id="KW-1185">Reference proteome</keyword>
<evidence type="ECO:0000256" key="8">
    <source>
        <dbReference type="ARBA" id="ARBA00023004"/>
    </source>
</evidence>
<evidence type="ECO:0000256" key="6">
    <source>
        <dbReference type="ARBA" id="ARBA00022989"/>
    </source>
</evidence>
<dbReference type="PROSITE" id="PS00018">
    <property type="entry name" value="EF_HAND_1"/>
    <property type="match status" value="1"/>
</dbReference>
<keyword evidence="3 11" id="KW-0349">Heme</keyword>
<evidence type="ECO:0000256" key="4">
    <source>
        <dbReference type="ARBA" id="ARBA00022692"/>
    </source>
</evidence>
<name>A0AAD4IXJ4_PERFH</name>
<reference evidence="13 14" key="1">
    <citation type="journal article" date="2021" name="Nat. Commun.">
        <title>Incipient diploidization of the medicinal plant Perilla within 10,000 years.</title>
        <authorList>
            <person name="Zhang Y."/>
            <person name="Shen Q."/>
            <person name="Leng L."/>
            <person name="Zhang D."/>
            <person name="Chen S."/>
            <person name="Shi Y."/>
            <person name="Ning Z."/>
            <person name="Chen S."/>
        </authorList>
    </citation>
    <scope>NUCLEOTIDE SEQUENCE [LARGE SCALE GENOMIC DNA]</scope>
    <source>
        <strain evidence="14">cv. PC099</strain>
    </source>
</reference>
<evidence type="ECO:0000256" key="9">
    <source>
        <dbReference type="ARBA" id="ARBA00023033"/>
    </source>
</evidence>
<dbReference type="GO" id="GO:0016020">
    <property type="term" value="C:membrane"/>
    <property type="evidence" value="ECO:0007669"/>
    <property type="project" value="UniProtKB-SubCell"/>
</dbReference>
<dbReference type="Proteomes" id="UP001190926">
    <property type="component" value="Unassembled WGS sequence"/>
</dbReference>
<keyword evidence="4" id="KW-0812">Transmembrane</keyword>
<dbReference type="InterPro" id="IPR002401">
    <property type="entry name" value="Cyt_P450_E_grp-I"/>
</dbReference>
<dbReference type="PROSITE" id="PS00086">
    <property type="entry name" value="CYTOCHROME_P450"/>
    <property type="match status" value="1"/>
</dbReference>
<protein>
    <recommendedName>
        <fullName evidence="15">Cytochrome P450</fullName>
    </recommendedName>
</protein>
<evidence type="ECO:0000256" key="11">
    <source>
        <dbReference type="PIRSR" id="PIRSR602401-1"/>
    </source>
</evidence>
<dbReference type="EMBL" id="SDAM02001008">
    <property type="protein sequence ID" value="KAH6823129.1"/>
    <property type="molecule type" value="Genomic_DNA"/>
</dbReference>
<dbReference type="GO" id="GO:0016705">
    <property type="term" value="F:oxidoreductase activity, acting on paired donors, with incorporation or reduction of molecular oxygen"/>
    <property type="evidence" value="ECO:0007669"/>
    <property type="project" value="InterPro"/>
</dbReference>
<dbReference type="InterPro" id="IPR017972">
    <property type="entry name" value="Cyt_P450_CS"/>
</dbReference>
<dbReference type="InterPro" id="IPR050665">
    <property type="entry name" value="Cytochrome_P450_Monooxygen"/>
</dbReference>
<comment type="cofactor">
    <cofactor evidence="11">
        <name>heme</name>
        <dbReference type="ChEBI" id="CHEBI:30413"/>
    </cofactor>
</comment>
<evidence type="ECO:0000313" key="13">
    <source>
        <dbReference type="EMBL" id="KAH6823129.1"/>
    </source>
</evidence>
<organism evidence="13 14">
    <name type="scientific">Perilla frutescens var. hirtella</name>
    <name type="common">Perilla citriodora</name>
    <name type="synonym">Perilla setoyensis</name>
    <dbReference type="NCBI Taxonomy" id="608512"/>
    <lineage>
        <taxon>Eukaryota</taxon>
        <taxon>Viridiplantae</taxon>
        <taxon>Streptophyta</taxon>
        <taxon>Embryophyta</taxon>
        <taxon>Tracheophyta</taxon>
        <taxon>Spermatophyta</taxon>
        <taxon>Magnoliopsida</taxon>
        <taxon>eudicotyledons</taxon>
        <taxon>Gunneridae</taxon>
        <taxon>Pentapetalae</taxon>
        <taxon>asterids</taxon>
        <taxon>lamiids</taxon>
        <taxon>Lamiales</taxon>
        <taxon>Lamiaceae</taxon>
        <taxon>Nepetoideae</taxon>
        <taxon>Elsholtzieae</taxon>
        <taxon>Perilla</taxon>
    </lineage>
</organism>
<dbReference type="InterPro" id="IPR001128">
    <property type="entry name" value="Cyt_P450"/>
</dbReference>
<dbReference type="PANTHER" id="PTHR24282:SF270">
    <property type="entry name" value="CYTOCHROME P450 CYP749A22-LIKE"/>
    <property type="match status" value="1"/>
</dbReference>
<evidence type="ECO:0000256" key="7">
    <source>
        <dbReference type="ARBA" id="ARBA00023002"/>
    </source>
</evidence>
<dbReference type="GO" id="GO:0005506">
    <property type="term" value="F:iron ion binding"/>
    <property type="evidence" value="ECO:0007669"/>
    <property type="project" value="InterPro"/>
</dbReference>
<dbReference type="Pfam" id="PF00067">
    <property type="entry name" value="p450"/>
    <property type="match status" value="1"/>
</dbReference>
<dbReference type="SUPFAM" id="SSF48264">
    <property type="entry name" value="Cytochrome P450"/>
    <property type="match status" value="1"/>
</dbReference>
<keyword evidence="5 11" id="KW-0479">Metal-binding</keyword>
<evidence type="ECO:0000256" key="12">
    <source>
        <dbReference type="RuleBase" id="RU000461"/>
    </source>
</evidence>
<dbReference type="SMR" id="A0AAD4IXJ4"/>
<dbReference type="GO" id="GO:0020037">
    <property type="term" value="F:heme binding"/>
    <property type="evidence" value="ECO:0007669"/>
    <property type="project" value="InterPro"/>
</dbReference>
<dbReference type="PANTHER" id="PTHR24282">
    <property type="entry name" value="CYTOCHROME P450 FAMILY MEMBER"/>
    <property type="match status" value="1"/>
</dbReference>
<dbReference type="InterPro" id="IPR036396">
    <property type="entry name" value="Cyt_P450_sf"/>
</dbReference>
<keyword evidence="9 12" id="KW-0503">Monooxygenase</keyword>
<keyword evidence="7 12" id="KW-0560">Oxidoreductase</keyword>
<keyword evidence="6" id="KW-1133">Transmembrane helix</keyword>
<accession>A0AAD4IXJ4</accession>
<evidence type="ECO:0000256" key="5">
    <source>
        <dbReference type="ARBA" id="ARBA00022723"/>
    </source>
</evidence>